<reference evidence="1 4" key="4">
    <citation type="submission" date="2019-12" db="EMBL/GenBank/DDBJ databases">
        <title>Multi-Generational Helicobacter saguini Isolates.</title>
        <authorList>
            <person name="Mannion A."/>
            <person name="Shen Z."/>
            <person name="Fox J.G."/>
        </authorList>
    </citation>
    <scope>NUCLEOTIDE SEQUENCE [LARGE SCALE GENOMIC DNA]</scope>
    <source>
        <strain evidence="1">16-048</strain>
        <strain evidence="4">16-048 (F4)</strain>
    </source>
</reference>
<accession>A0A347W075</accession>
<evidence type="ECO:0000313" key="2">
    <source>
        <dbReference type="EMBL" id="TLD94442.1"/>
    </source>
</evidence>
<reference evidence="2 3" key="2">
    <citation type="journal article" date="2016" name="Infect. Immun.">
        <title>Helicobacter saguini, a Novel Helicobacter Isolated from Cotton-Top Tamarins with Ulcerative Colitis, Has Proinflammatory Properties and Induces Typhlocolitis and Dysplasia in Gnotobiotic IL-10-/- Mice.</title>
        <authorList>
            <person name="Shen Z."/>
            <person name="Mannion A."/>
            <person name="Whary M.T."/>
            <person name="Muthupalani S."/>
            <person name="Sheh A."/>
            <person name="Feng Y."/>
            <person name="Gong G."/>
            <person name="Vandamme P."/>
            <person name="Holcombe H.R."/>
            <person name="Paster B.J."/>
            <person name="Fox J.G."/>
        </authorList>
    </citation>
    <scope>NUCLEOTIDE SEQUENCE [LARGE SCALE GENOMIC DNA]</scope>
    <source>
        <strain evidence="2 3">MIT 97-6194</strain>
    </source>
</reference>
<evidence type="ECO:0000313" key="3">
    <source>
        <dbReference type="Proteomes" id="UP000029714"/>
    </source>
</evidence>
<name>A0A347W075_9HELI</name>
<dbReference type="EMBL" id="QBIU01000001">
    <property type="protein sequence ID" value="MWV68806.1"/>
    <property type="molecule type" value="Genomic_DNA"/>
</dbReference>
<sequence>MDFWAGYINSLNVANDSYMLDSSKKVNVELDSTNLKELLESAESAFNDFANEAFKQNAKKDLKNILKGSKD</sequence>
<dbReference type="Proteomes" id="UP000477070">
    <property type="component" value="Unassembled WGS sequence"/>
</dbReference>
<evidence type="ECO:0000313" key="1">
    <source>
        <dbReference type="EMBL" id="MWV68806.1"/>
    </source>
</evidence>
<comment type="caution">
    <text evidence="2">The sequence shown here is derived from an EMBL/GenBank/DDBJ whole genome shotgun (WGS) entry which is preliminary data.</text>
</comment>
<reference evidence="2 3" key="1">
    <citation type="journal article" date="2014" name="Genome Announc.">
        <title>Draft genome sequences of eight enterohepatic helicobacter species isolated from both laboratory and wild rodents.</title>
        <authorList>
            <person name="Sheh A."/>
            <person name="Shen Z."/>
            <person name="Fox J.G."/>
        </authorList>
    </citation>
    <scope>NUCLEOTIDE SEQUENCE [LARGE SCALE GENOMIC DNA]</scope>
    <source>
        <strain evidence="2 3">MIT 97-6194</strain>
    </source>
</reference>
<organism evidence="2 3">
    <name type="scientific">Helicobacter saguini</name>
    <dbReference type="NCBI Taxonomy" id="1548018"/>
    <lineage>
        <taxon>Bacteria</taxon>
        <taxon>Pseudomonadati</taxon>
        <taxon>Campylobacterota</taxon>
        <taxon>Epsilonproteobacteria</taxon>
        <taxon>Campylobacterales</taxon>
        <taxon>Helicobacteraceae</taxon>
        <taxon>Helicobacter</taxon>
    </lineage>
</organism>
<dbReference type="EMBL" id="JRMP02000007">
    <property type="protein sequence ID" value="TLD94442.1"/>
    <property type="molecule type" value="Genomic_DNA"/>
</dbReference>
<keyword evidence="3" id="KW-1185">Reference proteome</keyword>
<dbReference type="Proteomes" id="UP000029714">
    <property type="component" value="Unassembled WGS sequence"/>
</dbReference>
<gene>
    <name evidence="1" type="ORF">DCO61_01880</name>
    <name evidence="2" type="ORF">LS64_005805</name>
</gene>
<dbReference type="RefSeq" id="WP_118949066.1">
    <property type="nucleotide sequence ID" value="NZ_JRMP02000007.1"/>
</dbReference>
<evidence type="ECO:0000313" key="4">
    <source>
        <dbReference type="Proteomes" id="UP000477070"/>
    </source>
</evidence>
<protein>
    <submittedName>
        <fullName evidence="2">Uncharacterized protein</fullName>
    </submittedName>
</protein>
<proteinExistence type="predicted"/>
<dbReference type="AlphaFoldDB" id="A0A347W075"/>
<reference evidence="2" key="3">
    <citation type="submission" date="2018-04" db="EMBL/GenBank/DDBJ databases">
        <authorList>
            <person name="Sheh A."/>
            <person name="Shen Z."/>
            <person name="Mannion A.J."/>
            <person name="Fox J.G."/>
        </authorList>
    </citation>
    <scope>NUCLEOTIDE SEQUENCE</scope>
    <source>
        <strain evidence="2">MIT 97-6194</strain>
    </source>
</reference>